<accession>A0A9W4QYJ5</accession>
<evidence type="ECO:0008006" key="3">
    <source>
        <dbReference type="Google" id="ProtNLM"/>
    </source>
</evidence>
<dbReference type="RefSeq" id="WP_076922567.1">
    <property type="nucleotide sequence ID" value="NZ_CAMAPB010000029.1"/>
</dbReference>
<dbReference type="AlphaFoldDB" id="A0A9W4QYJ5"/>
<dbReference type="Proteomes" id="UP001152447">
    <property type="component" value="Unassembled WGS sequence"/>
</dbReference>
<gene>
    <name evidence="1" type="ORF">PSEHALCIP103_02123</name>
</gene>
<comment type="caution">
    <text evidence="1">The sequence shown here is derived from an EMBL/GenBank/DDBJ whole genome shotgun (WGS) entry which is preliminary data.</text>
</comment>
<sequence length="218" mass="24300">MQLAQQQQSSSTLFQSFTQFVSARECDEHRQRLEDTVKQGFLAAYNASLTSFMPLLCQYKTQQGHCTLGLRNATSPLFIEQYLAAPIEQFLPMGTQRSKVFELGNLYSTHRKATLSHFIIVNEALRAIGATNLVFCATKHVRALLRLLGVTCNEIALANSSVVEQPKSWGSYYANQPTVCIVNLEQAHIQVLNTPMLLDIKQQNTHGITALINALEAV</sequence>
<protein>
    <recommendedName>
        <fullName evidence="3">Thermostable hemolysin</fullName>
    </recommendedName>
</protein>
<name>A0A9W4QYJ5_PSEHA</name>
<evidence type="ECO:0000313" key="1">
    <source>
        <dbReference type="EMBL" id="CAH9059752.1"/>
    </source>
</evidence>
<organism evidence="1 2">
    <name type="scientific">Pseudoalteromonas haloplanktis</name>
    <name type="common">Alteromonas haloplanktis</name>
    <dbReference type="NCBI Taxonomy" id="228"/>
    <lineage>
        <taxon>Bacteria</taxon>
        <taxon>Pseudomonadati</taxon>
        <taxon>Pseudomonadota</taxon>
        <taxon>Gammaproteobacteria</taxon>
        <taxon>Alteromonadales</taxon>
        <taxon>Pseudoalteromonadaceae</taxon>
        <taxon>Pseudoalteromonas</taxon>
    </lineage>
</organism>
<keyword evidence="2" id="KW-1185">Reference proteome</keyword>
<dbReference type="Pfam" id="PF12261">
    <property type="entry name" value="T_hemolysin"/>
    <property type="match status" value="1"/>
</dbReference>
<dbReference type="InterPro" id="IPR022050">
    <property type="entry name" value="T_hemolysin"/>
</dbReference>
<evidence type="ECO:0000313" key="2">
    <source>
        <dbReference type="Proteomes" id="UP001152447"/>
    </source>
</evidence>
<reference evidence="1" key="1">
    <citation type="submission" date="2022-07" db="EMBL/GenBank/DDBJ databases">
        <authorList>
            <person name="Criscuolo A."/>
        </authorList>
    </citation>
    <scope>NUCLEOTIDE SEQUENCE</scope>
    <source>
        <strain evidence="1">CIP103197</strain>
    </source>
</reference>
<proteinExistence type="predicted"/>
<dbReference type="EMBL" id="CAMAPB010000029">
    <property type="protein sequence ID" value="CAH9059752.1"/>
    <property type="molecule type" value="Genomic_DNA"/>
</dbReference>